<name>A0A8S2E4S8_9BILA</name>
<keyword evidence="2" id="KW-1133">Transmembrane helix</keyword>
<gene>
    <name evidence="4" type="ORF">OVA965_LOCUS20341</name>
    <name evidence="5" type="ORF">TMI583_LOCUS20686</name>
</gene>
<feature type="region of interest" description="Disordered" evidence="1">
    <location>
        <begin position="372"/>
        <end position="444"/>
    </location>
</feature>
<dbReference type="AlphaFoldDB" id="A0A8S2E4S8"/>
<evidence type="ECO:0000313" key="6">
    <source>
        <dbReference type="Proteomes" id="UP000677228"/>
    </source>
</evidence>
<dbReference type="GO" id="GO:0016020">
    <property type="term" value="C:membrane"/>
    <property type="evidence" value="ECO:0007669"/>
    <property type="project" value="InterPro"/>
</dbReference>
<feature type="compositionally biased region" description="Acidic residues" evidence="1">
    <location>
        <begin position="508"/>
        <end position="518"/>
    </location>
</feature>
<feature type="compositionally biased region" description="Basic and acidic residues" evidence="1">
    <location>
        <begin position="372"/>
        <end position="390"/>
    </location>
</feature>
<sequence length="1020" mass="117215">YEEFHPFLFKQFENKAYLELETFDRAVDEFFSKIESQRVDSQILHKEKEALKKLDNVKQDQLKRLQELKSIQDEDVRKARLIIMNSDLVTKAILAINTAVANQYSWTEIKEFVDDAKQQNDQVAKIIKDIKFEINHITLLLKCPSADDDEEDENENEFAPVKIDIDLSLSAYANAEKYYDHKKQSSNKEIRTIEAGEKAIKSAHRKTKELLKEVQRVATITKARKLFWFEKFFWFISSDNYLVVGGRDSQQNELLVKRYLKQGDLYVHADLHGASSIIIKNPTDNDVPPRTLQEAGVMASCYSAAWEAKVPAPAYWVKHDQVSKTAPSGEYLTSGAFMIRGKRNYLPSGVLHYGLALLFKFDESDEAAIERHKEDRKPKTTVDEKDDKLSLVENVDEQQIEVSDEEESQDDSEKPVQQSTDISEIPSSHTKETISSSEESDNEYPDTQIVYQHTTAGEFRLSTTSTSPRVSESSTTESKQQQHGHRYLTKQERKALKTGREIVNEEKQQEEEEEENATDEQKSLDSESIQQQNQQLPLKRGQRSRMKKMKEKYADQDDEDREIRMKLLCSAGSNEQHNRKGGSKKNKKKQQTIVQKPNHQVPPLSTNIPKPKPLPPRQLKESGGDTGVIVEEEVIDDEDEQEKNKAETDDYRLLSTITGQPVTDDPLIYVIPVCAPVYKVEIYVIYCKLTTVNTVLGKYDAEIDVVSSWFINTSDKITTYDPDTHWNPQLVFDNVIGESKIRTRFEVEHETGDDGRTRIIQYQKISATFSEAFKIFQYALKLIRSSIAGVLITTLHTTSSIRLIGKQEYSFLAYKAVLENQIWDFNQTVFVQETIYQEQTHYLKSREYPRLRFNAIVARKSQFYVINLLLPLFFVTSTIFVSFAHDSGGVSSRISACATTLLTEINFRFIIHNYLPNVPYLTSLDIYSMASIMFIVMVFGWHAFAGKYLKHIPYGQLDSYVVLTSASIYILAHIVFGIFGCYVPRQKQKRALNTKPTLFVDTPILIETNNPGYEHTRVRL</sequence>
<feature type="compositionally biased region" description="Basic residues" evidence="1">
    <location>
        <begin position="579"/>
        <end position="590"/>
    </location>
</feature>
<feature type="domain" description="NFACT RNA-binding" evidence="3">
    <location>
        <begin position="231"/>
        <end position="341"/>
    </location>
</feature>
<feature type="compositionally biased region" description="Basic and acidic residues" evidence="1">
    <location>
        <begin position="551"/>
        <end position="565"/>
    </location>
</feature>
<dbReference type="GO" id="GO:1990112">
    <property type="term" value="C:RQC complex"/>
    <property type="evidence" value="ECO:0007669"/>
    <property type="project" value="TreeGrafter"/>
</dbReference>
<feature type="non-terminal residue" evidence="4">
    <location>
        <position position="1"/>
    </location>
</feature>
<dbReference type="GO" id="GO:0000049">
    <property type="term" value="F:tRNA binding"/>
    <property type="evidence" value="ECO:0007669"/>
    <property type="project" value="TreeGrafter"/>
</dbReference>
<keyword evidence="2" id="KW-0472">Membrane</keyword>
<dbReference type="EMBL" id="CAJOBA010018789">
    <property type="protein sequence ID" value="CAF3901100.1"/>
    <property type="molecule type" value="Genomic_DNA"/>
</dbReference>
<dbReference type="GO" id="GO:1990116">
    <property type="term" value="P:ribosome-associated ubiquitin-dependent protein catabolic process"/>
    <property type="evidence" value="ECO:0007669"/>
    <property type="project" value="TreeGrafter"/>
</dbReference>
<dbReference type="SUPFAM" id="SSF90112">
    <property type="entry name" value="Neurotransmitter-gated ion-channel transmembrane pore"/>
    <property type="match status" value="1"/>
</dbReference>
<dbReference type="GO" id="GO:0072344">
    <property type="term" value="P:rescue of stalled ribosome"/>
    <property type="evidence" value="ECO:0007669"/>
    <property type="project" value="TreeGrafter"/>
</dbReference>
<reference evidence="4" key="1">
    <citation type="submission" date="2021-02" db="EMBL/GenBank/DDBJ databases">
        <authorList>
            <person name="Nowell W R."/>
        </authorList>
    </citation>
    <scope>NUCLEOTIDE SEQUENCE</scope>
</reference>
<dbReference type="InterPro" id="IPR036719">
    <property type="entry name" value="Neuro-gated_channel_TM_sf"/>
</dbReference>
<dbReference type="InterPro" id="IPR051608">
    <property type="entry name" value="RQC_Subunit_NEMF"/>
</dbReference>
<feature type="region of interest" description="Disordered" evidence="1">
    <location>
        <begin position="456"/>
        <end position="623"/>
    </location>
</feature>
<feature type="compositionally biased region" description="Acidic residues" evidence="1">
    <location>
        <begin position="394"/>
        <end position="410"/>
    </location>
</feature>
<dbReference type="Gene3D" id="1.20.58.390">
    <property type="entry name" value="Neurotransmitter-gated ion-channel transmembrane domain"/>
    <property type="match status" value="1"/>
</dbReference>
<accession>A0A8S2E4S8</accession>
<dbReference type="Proteomes" id="UP000682733">
    <property type="component" value="Unassembled WGS sequence"/>
</dbReference>
<proteinExistence type="predicted"/>
<feature type="compositionally biased region" description="Basic residues" evidence="1">
    <location>
        <begin position="540"/>
        <end position="550"/>
    </location>
</feature>
<evidence type="ECO:0000259" key="3">
    <source>
        <dbReference type="Pfam" id="PF05670"/>
    </source>
</evidence>
<feature type="compositionally biased region" description="Polar residues" evidence="1">
    <location>
        <begin position="415"/>
        <end position="437"/>
    </location>
</feature>
<feature type="transmembrane region" description="Helical" evidence="2">
    <location>
        <begin position="918"/>
        <end position="940"/>
    </location>
</feature>
<protein>
    <recommendedName>
        <fullName evidence="3">NFACT RNA-binding domain-containing protein</fullName>
    </recommendedName>
</protein>
<dbReference type="Proteomes" id="UP000677228">
    <property type="component" value="Unassembled WGS sequence"/>
</dbReference>
<dbReference type="GO" id="GO:0043023">
    <property type="term" value="F:ribosomal large subunit binding"/>
    <property type="evidence" value="ECO:0007669"/>
    <property type="project" value="TreeGrafter"/>
</dbReference>
<feature type="compositionally biased region" description="Polar residues" evidence="1">
    <location>
        <begin position="526"/>
        <end position="536"/>
    </location>
</feature>
<dbReference type="GO" id="GO:0006811">
    <property type="term" value="P:monoatomic ion transport"/>
    <property type="evidence" value="ECO:0007669"/>
    <property type="project" value="InterPro"/>
</dbReference>
<evidence type="ECO:0000256" key="2">
    <source>
        <dbReference type="SAM" id="Phobius"/>
    </source>
</evidence>
<keyword evidence="2" id="KW-0812">Transmembrane</keyword>
<organism evidence="4 6">
    <name type="scientific">Didymodactylos carnosus</name>
    <dbReference type="NCBI Taxonomy" id="1234261"/>
    <lineage>
        <taxon>Eukaryota</taxon>
        <taxon>Metazoa</taxon>
        <taxon>Spiralia</taxon>
        <taxon>Gnathifera</taxon>
        <taxon>Rotifera</taxon>
        <taxon>Eurotatoria</taxon>
        <taxon>Bdelloidea</taxon>
        <taxon>Philodinida</taxon>
        <taxon>Philodinidae</taxon>
        <taxon>Didymodactylos</taxon>
    </lineage>
</organism>
<evidence type="ECO:0000313" key="5">
    <source>
        <dbReference type="EMBL" id="CAF3901100.1"/>
    </source>
</evidence>
<comment type="caution">
    <text evidence="4">The sequence shown here is derived from an EMBL/GenBank/DDBJ whole genome shotgun (WGS) entry which is preliminary data.</text>
</comment>
<feature type="compositionally biased region" description="Polar residues" evidence="1">
    <location>
        <begin position="591"/>
        <end position="608"/>
    </location>
</feature>
<dbReference type="Pfam" id="PF05670">
    <property type="entry name" value="NFACT-R_1"/>
    <property type="match status" value="1"/>
</dbReference>
<dbReference type="PANTHER" id="PTHR15239">
    <property type="entry name" value="NUCLEAR EXPORT MEDIATOR FACTOR NEMF"/>
    <property type="match status" value="1"/>
</dbReference>
<feature type="compositionally biased region" description="Basic and acidic residues" evidence="1">
    <location>
        <begin position="489"/>
        <end position="507"/>
    </location>
</feature>
<evidence type="ECO:0000313" key="4">
    <source>
        <dbReference type="EMBL" id="CAF1124521.1"/>
    </source>
</evidence>
<feature type="compositionally biased region" description="Polar residues" evidence="1">
    <location>
        <begin position="456"/>
        <end position="470"/>
    </location>
</feature>
<dbReference type="EMBL" id="CAJNOK010010777">
    <property type="protein sequence ID" value="CAF1124521.1"/>
    <property type="molecule type" value="Genomic_DNA"/>
</dbReference>
<dbReference type="PANTHER" id="PTHR15239:SF6">
    <property type="entry name" value="RIBOSOME QUALITY CONTROL COMPLEX SUBUNIT NEMF"/>
    <property type="match status" value="1"/>
</dbReference>
<evidence type="ECO:0000256" key="1">
    <source>
        <dbReference type="SAM" id="MobiDB-lite"/>
    </source>
</evidence>
<dbReference type="InterPro" id="IPR038050">
    <property type="entry name" value="Neuro_actylchol_rec"/>
</dbReference>
<feature type="transmembrane region" description="Helical" evidence="2">
    <location>
        <begin position="960"/>
        <end position="983"/>
    </location>
</feature>
<feature type="transmembrane region" description="Helical" evidence="2">
    <location>
        <begin position="863"/>
        <end position="884"/>
    </location>
</feature>
<dbReference type="InterPro" id="IPR008532">
    <property type="entry name" value="NFACT_RNA-bd"/>
</dbReference>